<comment type="caution">
    <text evidence="2">The sequence shown here is derived from an EMBL/GenBank/DDBJ whole genome shotgun (WGS) entry which is preliminary data.</text>
</comment>
<dbReference type="Proteomes" id="UP000808914">
    <property type="component" value="Unassembled WGS sequence"/>
</dbReference>
<evidence type="ECO:0000313" key="3">
    <source>
        <dbReference type="Proteomes" id="UP000808914"/>
    </source>
</evidence>
<name>A0ABS2PZ94_9BACL</name>
<keyword evidence="1" id="KW-0472">Membrane</keyword>
<keyword evidence="3" id="KW-1185">Reference proteome</keyword>
<accession>A0ABS2PZ94</accession>
<gene>
    <name evidence="2" type="ORF">JOD45_001587</name>
</gene>
<feature type="transmembrane region" description="Helical" evidence="1">
    <location>
        <begin position="71"/>
        <end position="88"/>
    </location>
</feature>
<dbReference type="NCBIfam" id="TIGR02837">
    <property type="entry name" value="spore_II_R"/>
    <property type="match status" value="1"/>
</dbReference>
<organism evidence="2 3">
    <name type="scientific">Scopulibacillus daqui</name>
    <dbReference type="NCBI Taxonomy" id="1469162"/>
    <lineage>
        <taxon>Bacteria</taxon>
        <taxon>Bacillati</taxon>
        <taxon>Bacillota</taxon>
        <taxon>Bacilli</taxon>
        <taxon>Bacillales</taxon>
        <taxon>Sporolactobacillaceae</taxon>
        <taxon>Scopulibacillus</taxon>
    </lineage>
</organism>
<dbReference type="Pfam" id="PF09551">
    <property type="entry name" value="Spore_II_R"/>
    <property type="match status" value="1"/>
</dbReference>
<evidence type="ECO:0000313" key="2">
    <source>
        <dbReference type="EMBL" id="MBM7645376.1"/>
    </source>
</evidence>
<proteinExistence type="predicted"/>
<dbReference type="EMBL" id="JAFBER010000008">
    <property type="protein sequence ID" value="MBM7645376.1"/>
    <property type="molecule type" value="Genomic_DNA"/>
</dbReference>
<keyword evidence="1" id="KW-0812">Transmembrane</keyword>
<evidence type="ECO:0000256" key="1">
    <source>
        <dbReference type="SAM" id="Phobius"/>
    </source>
</evidence>
<sequence>MNNIILYVWQMPRSGNVLSAKSIRRSIASFSFSSNPIREVSLVVERFDVCFVIIPSTLCCERGGMVMKHRLALIITFSLILFIMFMQFEQNLSKANESVRIPDKAIRLRILANSNSANDQAVKRQIRDAVNANINGWVKNLKSFDQAKHVIRSHMDDINTTVQHQLDDMHLHENFTVKLGPAKFPTKMYGGYVYPAGTYDALVITLGKGEGANWWCVLFPPLCFLDFSHGDAVKPDHQGNHLSKTADSHLQDQKNNKDVKVKFFIVDWIESLVQAVKGMFS</sequence>
<protein>
    <submittedName>
        <fullName evidence="2">Stage II sporulation protein R</fullName>
    </submittedName>
</protein>
<reference evidence="2 3" key="1">
    <citation type="submission" date="2021-01" db="EMBL/GenBank/DDBJ databases">
        <title>Genomic Encyclopedia of Type Strains, Phase IV (KMG-IV): sequencing the most valuable type-strain genomes for metagenomic binning, comparative biology and taxonomic classification.</title>
        <authorList>
            <person name="Goeker M."/>
        </authorList>
    </citation>
    <scope>NUCLEOTIDE SEQUENCE [LARGE SCALE GENOMIC DNA]</scope>
    <source>
        <strain evidence="2 3">DSM 28236</strain>
    </source>
</reference>
<dbReference type="InterPro" id="IPR014202">
    <property type="entry name" value="Spore_II_R"/>
</dbReference>
<keyword evidence="1" id="KW-1133">Transmembrane helix</keyword>